<keyword evidence="5" id="KW-1003">Cell membrane</keyword>
<comment type="similarity">
    <text evidence="2">Belongs to the FliJ family.</text>
</comment>
<evidence type="ECO:0000256" key="8">
    <source>
        <dbReference type="ARBA" id="ARBA00022927"/>
    </source>
</evidence>
<dbReference type="InterPro" id="IPR052570">
    <property type="entry name" value="FliJ"/>
</dbReference>
<dbReference type="GO" id="GO:0044781">
    <property type="term" value="P:bacterial-type flagellum organization"/>
    <property type="evidence" value="ECO:0007669"/>
    <property type="project" value="UniProtKB-KW"/>
</dbReference>
<keyword evidence="9" id="KW-0472">Membrane</keyword>
<evidence type="ECO:0000256" key="9">
    <source>
        <dbReference type="ARBA" id="ARBA00023136"/>
    </source>
</evidence>
<dbReference type="InterPro" id="IPR012823">
    <property type="entry name" value="Flagell_FliJ"/>
</dbReference>
<dbReference type="PANTHER" id="PTHR38786">
    <property type="entry name" value="FLAGELLAR FLIJ PROTEIN"/>
    <property type="match status" value="1"/>
</dbReference>
<dbReference type="PANTHER" id="PTHR38786:SF1">
    <property type="entry name" value="FLAGELLAR FLIJ PROTEIN"/>
    <property type="match status" value="1"/>
</dbReference>
<reference evidence="12 13" key="1">
    <citation type="journal article" date="2005" name="Nucleic Acids Res.">
        <title>Genomic blueprint of Hahella chejuensis, a marine microbe producing an algicidal agent.</title>
        <authorList>
            <person name="Jeong H."/>
            <person name="Yim J.H."/>
            <person name="Lee C."/>
            <person name="Choi S.-H."/>
            <person name="Park Y.K."/>
            <person name="Yoon S.H."/>
            <person name="Hur C.-G."/>
            <person name="Kang H.-Y."/>
            <person name="Kim D."/>
            <person name="Lee H.H."/>
            <person name="Park K.H."/>
            <person name="Park S.-H."/>
            <person name="Park H.-S."/>
            <person name="Lee H.K."/>
            <person name="Oh T.K."/>
            <person name="Kim J.F."/>
        </authorList>
    </citation>
    <scope>NUCLEOTIDE SEQUENCE [LARGE SCALE GENOMIC DNA]</scope>
    <source>
        <strain evidence="12 13">KCTC 2396</strain>
    </source>
</reference>
<evidence type="ECO:0000256" key="11">
    <source>
        <dbReference type="SAM" id="Coils"/>
    </source>
</evidence>
<dbReference type="OrthoDB" id="6196323at2"/>
<proteinExistence type="inferred from homology"/>
<keyword evidence="13" id="KW-1185">Reference proteome</keyword>
<dbReference type="NCBIfam" id="TIGR02473">
    <property type="entry name" value="flagell_FliJ"/>
    <property type="match status" value="1"/>
</dbReference>
<evidence type="ECO:0000313" key="13">
    <source>
        <dbReference type="Proteomes" id="UP000000238"/>
    </source>
</evidence>
<dbReference type="GO" id="GO:0015031">
    <property type="term" value="P:protein transport"/>
    <property type="evidence" value="ECO:0007669"/>
    <property type="project" value="UniProtKB-KW"/>
</dbReference>
<dbReference type="Pfam" id="PF02050">
    <property type="entry name" value="FliJ"/>
    <property type="match status" value="1"/>
</dbReference>
<keyword evidence="11" id="KW-0175">Coiled coil</keyword>
<feature type="coiled-coil region" evidence="11">
    <location>
        <begin position="14"/>
        <end position="103"/>
    </location>
</feature>
<dbReference type="InterPro" id="IPR018006">
    <property type="entry name" value="Flag_FliJ_proteobac"/>
</dbReference>
<evidence type="ECO:0000256" key="7">
    <source>
        <dbReference type="ARBA" id="ARBA00022795"/>
    </source>
</evidence>
<gene>
    <name evidence="12" type="primary">fliJ</name>
    <name evidence="12" type="ordered locus">HCH_05189</name>
</gene>
<sequence length="150" mass="18045">MAEKKKSQRLSLVLDLAERDEEDERKKMGEIRRRVEQAEGKLEQLVAYHRDYQDELRGTQNGVRSVRHIQTYHVFISRLGSAIEQQQQQLLLLKQQLSQQTDVWRAAYQKKNNMQDFIDRCKKEEAYYEDKKQQRNLDDAVGRRAYHNRH</sequence>
<evidence type="ECO:0000256" key="5">
    <source>
        <dbReference type="ARBA" id="ARBA00022475"/>
    </source>
</evidence>
<keyword evidence="12" id="KW-0282">Flagellum</keyword>
<evidence type="ECO:0000256" key="10">
    <source>
        <dbReference type="ARBA" id="ARBA00023225"/>
    </source>
</evidence>
<keyword evidence="10" id="KW-1006">Bacterial flagellum protein export</keyword>
<comment type="subcellular location">
    <subcellularLocation>
        <location evidence="1">Cell membrane</location>
        <topology evidence="1">Peripheral membrane protein</topology>
        <orientation evidence="1">Cytoplasmic side</orientation>
    </subcellularLocation>
</comment>
<keyword evidence="4" id="KW-0813">Transport</keyword>
<keyword evidence="6" id="KW-0145">Chemotaxis</keyword>
<dbReference type="RefSeq" id="WP_011398932.1">
    <property type="nucleotide sequence ID" value="NC_007645.1"/>
</dbReference>
<dbReference type="EMBL" id="CP000155">
    <property type="protein sequence ID" value="ABC31867.1"/>
    <property type="molecule type" value="Genomic_DNA"/>
</dbReference>
<protein>
    <recommendedName>
        <fullName evidence="3">Flagellar FliJ protein</fullName>
    </recommendedName>
</protein>
<dbReference type="KEGG" id="hch:HCH_05189"/>
<dbReference type="Gene3D" id="1.10.287.1700">
    <property type="match status" value="1"/>
</dbReference>
<dbReference type="AlphaFoldDB" id="Q2SBV7"/>
<evidence type="ECO:0000256" key="3">
    <source>
        <dbReference type="ARBA" id="ARBA00020392"/>
    </source>
</evidence>
<dbReference type="PRINTS" id="PR01004">
    <property type="entry name" value="FLGFLIJ"/>
</dbReference>
<dbReference type="Proteomes" id="UP000000238">
    <property type="component" value="Chromosome"/>
</dbReference>
<keyword evidence="12" id="KW-0969">Cilium</keyword>
<dbReference type="GO" id="GO:0006935">
    <property type="term" value="P:chemotaxis"/>
    <property type="evidence" value="ECO:0007669"/>
    <property type="project" value="UniProtKB-KW"/>
</dbReference>
<evidence type="ECO:0000256" key="4">
    <source>
        <dbReference type="ARBA" id="ARBA00022448"/>
    </source>
</evidence>
<dbReference type="HOGENOM" id="CLU_119965_0_0_6"/>
<name>Q2SBV7_HAHCH</name>
<dbReference type="GO" id="GO:0009288">
    <property type="term" value="C:bacterial-type flagellum"/>
    <property type="evidence" value="ECO:0007669"/>
    <property type="project" value="InterPro"/>
</dbReference>
<dbReference type="STRING" id="349521.HCH_05189"/>
<keyword evidence="8" id="KW-0653">Protein transport</keyword>
<evidence type="ECO:0000256" key="2">
    <source>
        <dbReference type="ARBA" id="ARBA00010004"/>
    </source>
</evidence>
<dbReference type="GO" id="GO:0003774">
    <property type="term" value="F:cytoskeletal motor activity"/>
    <property type="evidence" value="ECO:0007669"/>
    <property type="project" value="InterPro"/>
</dbReference>
<dbReference type="InterPro" id="IPR053716">
    <property type="entry name" value="Flag_assembly_chemotaxis_eff"/>
</dbReference>
<evidence type="ECO:0000256" key="6">
    <source>
        <dbReference type="ARBA" id="ARBA00022500"/>
    </source>
</evidence>
<keyword evidence="7" id="KW-1005">Bacterial flagellum biogenesis</keyword>
<dbReference type="GO" id="GO:0005886">
    <property type="term" value="C:plasma membrane"/>
    <property type="evidence" value="ECO:0007669"/>
    <property type="project" value="UniProtKB-SubCell"/>
</dbReference>
<keyword evidence="12" id="KW-0966">Cell projection</keyword>
<organism evidence="12 13">
    <name type="scientific">Hahella chejuensis (strain KCTC 2396)</name>
    <dbReference type="NCBI Taxonomy" id="349521"/>
    <lineage>
        <taxon>Bacteria</taxon>
        <taxon>Pseudomonadati</taxon>
        <taxon>Pseudomonadota</taxon>
        <taxon>Gammaproteobacteria</taxon>
        <taxon>Oceanospirillales</taxon>
        <taxon>Hahellaceae</taxon>
        <taxon>Hahella</taxon>
    </lineage>
</organism>
<evidence type="ECO:0000313" key="12">
    <source>
        <dbReference type="EMBL" id="ABC31867.1"/>
    </source>
</evidence>
<accession>Q2SBV7</accession>
<dbReference type="GO" id="GO:0071973">
    <property type="term" value="P:bacterial-type flagellum-dependent cell motility"/>
    <property type="evidence" value="ECO:0007669"/>
    <property type="project" value="InterPro"/>
</dbReference>
<dbReference type="eggNOG" id="COG2882">
    <property type="taxonomic scope" value="Bacteria"/>
</dbReference>
<evidence type="ECO:0000256" key="1">
    <source>
        <dbReference type="ARBA" id="ARBA00004413"/>
    </source>
</evidence>